<evidence type="ECO:0000256" key="1">
    <source>
        <dbReference type="SAM" id="MobiDB-lite"/>
    </source>
</evidence>
<feature type="region of interest" description="Disordered" evidence="1">
    <location>
        <begin position="42"/>
        <end position="107"/>
    </location>
</feature>
<accession>A0ABP5V047</accession>
<dbReference type="EMBL" id="BAAATJ010000004">
    <property type="protein sequence ID" value="GAA2390480.1"/>
    <property type="molecule type" value="Genomic_DNA"/>
</dbReference>
<dbReference type="Proteomes" id="UP001500058">
    <property type="component" value="Unassembled WGS sequence"/>
</dbReference>
<name>A0ABP5V047_9ACTN</name>
<protein>
    <submittedName>
        <fullName evidence="2">Uncharacterized protein</fullName>
    </submittedName>
</protein>
<comment type="caution">
    <text evidence="2">The sequence shown here is derived from an EMBL/GenBank/DDBJ whole genome shotgun (WGS) entry which is preliminary data.</text>
</comment>
<proteinExistence type="predicted"/>
<keyword evidence="3" id="KW-1185">Reference proteome</keyword>
<evidence type="ECO:0000313" key="3">
    <source>
        <dbReference type="Proteomes" id="UP001500058"/>
    </source>
</evidence>
<sequence>MNVPSGKESETRSSAVTALSPDPYRLLTERNRIASLFICPHSVDAGPRAVGGGIPRETAPRGPFRRLHETARGRPGAVRQDRDPGYGQAYPGPTPQTDGPGPAGPLR</sequence>
<evidence type="ECO:0000313" key="2">
    <source>
        <dbReference type="EMBL" id="GAA2390480.1"/>
    </source>
</evidence>
<reference evidence="3" key="1">
    <citation type="journal article" date="2019" name="Int. J. Syst. Evol. Microbiol.">
        <title>The Global Catalogue of Microorganisms (GCM) 10K type strain sequencing project: providing services to taxonomists for standard genome sequencing and annotation.</title>
        <authorList>
            <consortium name="The Broad Institute Genomics Platform"/>
            <consortium name="The Broad Institute Genome Sequencing Center for Infectious Disease"/>
            <person name="Wu L."/>
            <person name="Ma J."/>
        </authorList>
    </citation>
    <scope>NUCLEOTIDE SEQUENCE [LARGE SCALE GENOMIC DNA]</scope>
    <source>
        <strain evidence="3">JCM 6921</strain>
    </source>
</reference>
<gene>
    <name evidence="2" type="ORF">GCM10010420_12840</name>
</gene>
<feature type="region of interest" description="Disordered" evidence="1">
    <location>
        <begin position="1"/>
        <end position="21"/>
    </location>
</feature>
<feature type="compositionally biased region" description="Low complexity" evidence="1">
    <location>
        <begin position="95"/>
        <end position="107"/>
    </location>
</feature>
<organism evidence="2 3">
    <name type="scientific">Streptomyces glaucosporus</name>
    <dbReference type="NCBI Taxonomy" id="284044"/>
    <lineage>
        <taxon>Bacteria</taxon>
        <taxon>Bacillati</taxon>
        <taxon>Actinomycetota</taxon>
        <taxon>Actinomycetes</taxon>
        <taxon>Kitasatosporales</taxon>
        <taxon>Streptomycetaceae</taxon>
        <taxon>Streptomyces</taxon>
    </lineage>
</organism>